<evidence type="ECO:0000313" key="1">
    <source>
        <dbReference type="EMBL" id="KAJ2990270.1"/>
    </source>
</evidence>
<gene>
    <name evidence="1" type="ORF">NUW58_g3032</name>
</gene>
<dbReference type="EMBL" id="JAPDGR010000435">
    <property type="protein sequence ID" value="KAJ2990270.1"/>
    <property type="molecule type" value="Genomic_DNA"/>
</dbReference>
<comment type="caution">
    <text evidence="1">The sequence shown here is derived from an EMBL/GenBank/DDBJ whole genome shotgun (WGS) entry which is preliminary data.</text>
</comment>
<keyword evidence="2" id="KW-1185">Reference proteome</keyword>
<sequence length="1128" mass="123779">MKFLARIAAIPALLNTVTVAKLVFPDCANGPELLTSNLVCDTTATPAERAKALIAAWNITEKLANLVNNSPGTARLGLAPYEWWSEALHGVAVSPGVAFSASGEFSGATSFASPILVSAAFDDDLIYAVADAVSTEARAFSNAGRAGLDYWTPNINPYKDPRWGRGSETPGEDPFRIKEYVKALISGLQGTENTTKVIATCKHYAAYDLERWHGIKRYEFDAIVTMQDLVEYYLPPFQQCARDSKVKSIMCSYNSVNGTPACGSTYLMETVLRDFWEWNDENQYITSDCNAILNFHEDHNYTKTAAQSAAIALNAGTDTICEVWTNTDVAGAWNQTILEESVVDRALRRLYEGLIRAGYFDPPERTAYRTLGWKDVNTTAAQELALRSAVDGIVLKKNTGLLPLRGNNSTLALIGFWAGLPTRNLAMLGGYAGIPSYYHTPTDAATKLGFGTVTTTGPLNQSASANDTWTAAALEAVGKSDIIVYFGGNDMSIESEDLDRDAIAWPSAQLSLIEKLCALGKPCIVVELGDQNDDTPLLTNSNVSAVIWAGFPGQDGGTAVFDVITGKSAPAGRLPSTVYPADYVNQVPLTDMNLRPSDLNPGRTYKWYNESVLPFGFGLHYTTFEATFKEGGVANKQYPIDGVFKTCKFKYLDLCGFEPIGITVKNTGNATSDFVALAFLSGEYGPAPYPIKTLAAYTRLKNIGVGKTSEATLSIKLGELARVDENGNTVLYPGKYQVLLDVPTQDQITFELTADECKRIWATTFASWGDSLELADYLEESLYLTTVPLAKDGDQTNWILVDKNLGKDERDILCSCESFKKRALTSDAQGRVKEAVVHGIASVFCPPEHRGRGYAVRHLNELSARLRDWQSDRAPVIGSVLYSDIGKSYYAKLGWVPNPTNSHIEFASGGITDTHDGQAREVLEQDLAELCEKDETMIRAAMETPVLAPQERVVILPDINHMLWHIRKEEFATQRLFGKIPQAKGAIAGPPGKQVWAIWTHRYYQRPDAPSPNNVLYILRLVVEGDDSANKPALSEDLDPIDALSKEQVSSLLAVLHAARNEASQWQLDRVELWEPSPWVRKAIVNGIIDHVAVEREESSVASAMWYNDAGNVEAIPGWINNERYAWV</sequence>
<proteinExistence type="predicted"/>
<dbReference type="Proteomes" id="UP001143856">
    <property type="component" value="Unassembled WGS sequence"/>
</dbReference>
<evidence type="ECO:0000313" key="2">
    <source>
        <dbReference type="Proteomes" id="UP001143856"/>
    </source>
</evidence>
<reference evidence="1" key="1">
    <citation type="submission" date="2022-10" db="EMBL/GenBank/DDBJ databases">
        <title>Genome Sequence of Xylaria curta.</title>
        <authorList>
            <person name="Buettner E."/>
        </authorList>
    </citation>
    <scope>NUCLEOTIDE SEQUENCE</scope>
    <source>
        <strain evidence="1">Babe10</strain>
    </source>
</reference>
<protein>
    <submittedName>
        <fullName evidence="1">Uncharacterized protein</fullName>
    </submittedName>
</protein>
<name>A0ACC1PE62_9PEZI</name>
<accession>A0ACC1PE62</accession>
<organism evidence="1 2">
    <name type="scientific">Xylaria curta</name>
    <dbReference type="NCBI Taxonomy" id="42375"/>
    <lineage>
        <taxon>Eukaryota</taxon>
        <taxon>Fungi</taxon>
        <taxon>Dikarya</taxon>
        <taxon>Ascomycota</taxon>
        <taxon>Pezizomycotina</taxon>
        <taxon>Sordariomycetes</taxon>
        <taxon>Xylariomycetidae</taxon>
        <taxon>Xylariales</taxon>
        <taxon>Xylariaceae</taxon>
        <taxon>Xylaria</taxon>
    </lineage>
</organism>